<reference evidence="3" key="1">
    <citation type="journal article" date="2018" name="Genome Announc.">
        <title>Ignatzschineria cameli sp. nov., isolated from necrotic foot tissue of dromedaries (Camelus dromedarius) and associated maggots (Wohlfahrtia species) in Dubai.</title>
        <authorList>
            <person name="Tsang C.C."/>
            <person name="Tang J.Y."/>
            <person name="Fong J.Y."/>
            <person name="Kinne J."/>
            <person name="Lee H.H."/>
            <person name="Joseph M."/>
            <person name="Jose S."/>
            <person name="Schuster R.K."/>
            <person name="Tang Y."/>
            <person name="Sivakumar S."/>
            <person name="Chen J.H."/>
            <person name="Teng J.L."/>
            <person name="Lau S.K."/>
            <person name="Wernery U."/>
            <person name="Woo P.C."/>
        </authorList>
    </citation>
    <scope>NUCLEOTIDE SEQUENCE</scope>
    <source>
        <strain evidence="3">UAE-HKU57</strain>
        <strain evidence="4">UAE-HKU58</strain>
    </source>
</reference>
<gene>
    <name evidence="3" type="ORF">DC077_02605</name>
    <name evidence="4" type="ORF">DC078_03350</name>
</gene>
<evidence type="ECO:0000256" key="1">
    <source>
        <dbReference type="ARBA" id="ARBA00022801"/>
    </source>
</evidence>
<evidence type="ECO:0000313" key="5">
    <source>
        <dbReference type="Proteomes" id="UP000245059"/>
    </source>
</evidence>
<dbReference type="RefSeq" id="WP_109201182.1">
    <property type="nucleotide sequence ID" value="NZ_QEWS01000002.1"/>
</dbReference>
<dbReference type="EMBL" id="QEWW01000001">
    <property type="protein sequence ID" value="PWD88180.1"/>
    <property type="molecule type" value="Genomic_DNA"/>
</dbReference>
<dbReference type="InterPro" id="IPR050300">
    <property type="entry name" value="GDXG_lipolytic_enzyme"/>
</dbReference>
<keyword evidence="1 3" id="KW-0378">Hydrolase</keyword>
<dbReference type="PANTHER" id="PTHR48081">
    <property type="entry name" value="AB HYDROLASE SUPERFAMILY PROTEIN C4A8.06C"/>
    <property type="match status" value="1"/>
</dbReference>
<name>A0A2U2ATY8_9GAMM</name>
<evidence type="ECO:0000313" key="6">
    <source>
        <dbReference type="Proteomes" id="UP000245217"/>
    </source>
</evidence>
<feature type="domain" description="BD-FAE-like" evidence="2">
    <location>
        <begin position="81"/>
        <end position="174"/>
    </location>
</feature>
<dbReference type="InterPro" id="IPR029058">
    <property type="entry name" value="AB_hydrolase_fold"/>
</dbReference>
<accession>A0A2U2ATY8</accession>
<evidence type="ECO:0000313" key="4">
    <source>
        <dbReference type="EMBL" id="PWD93871.1"/>
    </source>
</evidence>
<dbReference type="GO" id="GO:0016787">
    <property type="term" value="F:hydrolase activity"/>
    <property type="evidence" value="ECO:0007669"/>
    <property type="project" value="UniProtKB-KW"/>
</dbReference>
<dbReference type="Proteomes" id="UP000245059">
    <property type="component" value="Unassembled WGS sequence"/>
</dbReference>
<keyword evidence="6" id="KW-1185">Reference proteome</keyword>
<dbReference type="SUPFAM" id="SSF53474">
    <property type="entry name" value="alpha/beta-Hydrolases"/>
    <property type="match status" value="1"/>
</dbReference>
<dbReference type="Pfam" id="PF20434">
    <property type="entry name" value="BD-FAE"/>
    <property type="match status" value="1"/>
</dbReference>
<dbReference type="AlphaFoldDB" id="A0A2U2ATY8"/>
<dbReference type="PANTHER" id="PTHR48081:SF33">
    <property type="entry name" value="KYNURENINE FORMAMIDASE"/>
    <property type="match status" value="1"/>
</dbReference>
<reference evidence="5 6" key="2">
    <citation type="submission" date="2018-05" db="EMBL/GenBank/DDBJ databases">
        <title>Ignatzschineria dubaiensis sp. nov., isolated from necrotic foot tissues of dromedaries (Camelus dromedarius) and associated maggots in Dubai, United Arab Emirates.</title>
        <authorList>
            <person name="Tsang C.C."/>
            <person name="Tang J.Y.M."/>
            <person name="Fong J.Y.H."/>
            <person name="Kinne J."/>
            <person name="Lee H.H."/>
            <person name="Joseph M."/>
            <person name="Jose S."/>
            <person name="Schuster R.K."/>
            <person name="Tang Y."/>
            <person name="Sivakumar S."/>
            <person name="Chen J.H.K."/>
            <person name="Teng J.L.L."/>
            <person name="Lau S.K.P."/>
            <person name="Wernery U."/>
            <person name="Woo P.C.Y."/>
        </authorList>
    </citation>
    <scope>NUCLEOTIDE SEQUENCE [LARGE SCALE GENOMIC DNA]</scope>
    <source>
        <strain evidence="5">UAE-HKU57</strain>
        <strain evidence="6">UAE-HKU58</strain>
    </source>
</reference>
<dbReference type="Proteomes" id="UP000245217">
    <property type="component" value="Unassembled WGS sequence"/>
</dbReference>
<comment type="caution">
    <text evidence="3">The sequence shown here is derived from an EMBL/GenBank/DDBJ whole genome shotgun (WGS) entry which is preliminary data.</text>
</comment>
<dbReference type="OrthoDB" id="9771666at2"/>
<dbReference type="EMBL" id="QEWV01000002">
    <property type="protein sequence ID" value="PWD93871.1"/>
    <property type="molecule type" value="Genomic_DNA"/>
</dbReference>
<sequence length="276" mass="31498">MRNQYDNSVTVADEERILEDFNQRSQETYRSIPHLSNCSYLNDPLHNLDEKEVKKDELFQDSPLQTAVDERTTYDLFLTPKQALGTIVFIHGGYWQWCHKSDFAFIAPPILQAGYNLLLLEYPLTPTATLSEINRAIKIALDYFLTLEKRLDLTKPTILAGHSAGAHLASLQANHPLVDELWLLSGIYQLQPIAQSHLNQALQLTPHEIEALSPQLQAAPLRKKIKVIVGQEELPELIYQSLSYYQKLFAEGAQAELLILPSNHYTILETFFSQLR</sequence>
<protein>
    <submittedName>
        <fullName evidence="3">Alpha/beta hydrolase</fullName>
    </submittedName>
</protein>
<evidence type="ECO:0000259" key="2">
    <source>
        <dbReference type="Pfam" id="PF20434"/>
    </source>
</evidence>
<proteinExistence type="predicted"/>
<organism evidence="3 5">
    <name type="scientific">Ignatzschineria cameli</name>
    <dbReference type="NCBI Taxonomy" id="2182793"/>
    <lineage>
        <taxon>Bacteria</taxon>
        <taxon>Pseudomonadati</taxon>
        <taxon>Pseudomonadota</taxon>
        <taxon>Gammaproteobacteria</taxon>
        <taxon>Cardiobacteriales</taxon>
        <taxon>Ignatzschineriaceae</taxon>
        <taxon>Ignatzschineria</taxon>
    </lineage>
</organism>
<dbReference type="Gene3D" id="3.40.50.1820">
    <property type="entry name" value="alpha/beta hydrolase"/>
    <property type="match status" value="1"/>
</dbReference>
<evidence type="ECO:0000313" key="3">
    <source>
        <dbReference type="EMBL" id="PWD88180.1"/>
    </source>
</evidence>
<dbReference type="InterPro" id="IPR049492">
    <property type="entry name" value="BD-FAE-like_dom"/>
</dbReference>